<dbReference type="eggNOG" id="ENOG5031WQ2">
    <property type="taxonomic scope" value="Bacteria"/>
</dbReference>
<dbReference type="HOGENOM" id="CLU_2421947_0_0_11"/>
<sequence length="91" mass="10137">MAESLRPTVLTDTCATYRLVGWGMNDAFYPQSLSETFEGFVDAGFELVRDLSVATFQIYNGGPNGVLELPPLLVYQYLFGSIKFSAERSEK</sequence>
<evidence type="ECO:0000313" key="1">
    <source>
        <dbReference type="EMBL" id="EPD68009.1"/>
    </source>
</evidence>
<organism evidence="1 2">
    <name type="scientific">Corynebacterium pyruviciproducens ATCC BAA-1742</name>
    <dbReference type="NCBI Taxonomy" id="1125779"/>
    <lineage>
        <taxon>Bacteria</taxon>
        <taxon>Bacillati</taxon>
        <taxon>Actinomycetota</taxon>
        <taxon>Actinomycetes</taxon>
        <taxon>Mycobacteriales</taxon>
        <taxon>Corynebacteriaceae</taxon>
        <taxon>Corynebacterium</taxon>
    </lineage>
</organism>
<name>S2ZVC4_9CORY</name>
<comment type="caution">
    <text evidence="1">The sequence shown here is derived from an EMBL/GenBank/DDBJ whole genome shotgun (WGS) entry which is preliminary data.</text>
</comment>
<gene>
    <name evidence="1" type="ORF">HMPREF1219_02428</name>
</gene>
<protein>
    <submittedName>
        <fullName evidence="1">Uncharacterized protein</fullName>
    </submittedName>
</protein>
<proteinExistence type="predicted"/>
<evidence type="ECO:0000313" key="2">
    <source>
        <dbReference type="Proteomes" id="UP000014408"/>
    </source>
</evidence>
<dbReference type="Proteomes" id="UP000014408">
    <property type="component" value="Unassembled WGS sequence"/>
</dbReference>
<reference evidence="1 2" key="1">
    <citation type="submission" date="2013-05" db="EMBL/GenBank/DDBJ databases">
        <title>The Genome Sequence of Corynebacterium pyruviciproducens 1773O (ATCC BAA-1742).</title>
        <authorList>
            <consortium name="The Broad Institute Genomics Platform"/>
            <person name="Earl A."/>
            <person name="Ward D."/>
            <person name="Feldgarden M."/>
            <person name="Gevers D."/>
            <person name="Tong J."/>
            <person name="Walker B."/>
            <person name="Young S."/>
            <person name="Zeng Q."/>
            <person name="Gargeya S."/>
            <person name="Fitzgerald M."/>
            <person name="Haas B."/>
            <person name="Abouelleil A."/>
            <person name="Allen A.W."/>
            <person name="Alvarado L."/>
            <person name="Arachchi H.M."/>
            <person name="Berlin A.M."/>
            <person name="Chapman S.B."/>
            <person name="Gainer-Dewar J."/>
            <person name="Goldberg J."/>
            <person name="Griggs A."/>
            <person name="Gujja S."/>
            <person name="Hansen M."/>
            <person name="Howarth C."/>
            <person name="Imamovic A."/>
            <person name="Ireland A."/>
            <person name="Larimer J."/>
            <person name="McCowan C."/>
            <person name="Murphy C."/>
            <person name="Pearson M."/>
            <person name="Poon T.W."/>
            <person name="Priest M."/>
            <person name="Roberts A."/>
            <person name="Saif S."/>
            <person name="Shea T."/>
            <person name="Sisk P."/>
            <person name="Sykes S."/>
            <person name="Wortman J."/>
            <person name="Nusbaum C."/>
            <person name="Birren B."/>
        </authorList>
    </citation>
    <scope>NUCLEOTIDE SEQUENCE [LARGE SCALE GENOMIC DNA]</scope>
    <source>
        <strain evidence="1 2">ATCC BAA-1742</strain>
    </source>
</reference>
<accession>S2ZVC4</accession>
<dbReference type="EMBL" id="ATBY01000017">
    <property type="protein sequence ID" value="EPD68009.1"/>
    <property type="molecule type" value="Genomic_DNA"/>
</dbReference>
<dbReference type="AlphaFoldDB" id="S2ZVC4"/>
<dbReference type="PATRIC" id="fig|1125779.3.peg.2372"/>
<dbReference type="STRING" id="1125779.HMPREF1219_02428"/>
<keyword evidence="2" id="KW-1185">Reference proteome</keyword>
<dbReference type="RefSeq" id="WP_016459146.1">
    <property type="nucleotide sequence ID" value="NZ_KE150448.1"/>
</dbReference>